<proteinExistence type="predicted"/>
<dbReference type="EMBL" id="MU273492">
    <property type="protein sequence ID" value="KAI0034959.1"/>
    <property type="molecule type" value="Genomic_DNA"/>
</dbReference>
<evidence type="ECO:0000313" key="1">
    <source>
        <dbReference type="EMBL" id="KAI0034959.1"/>
    </source>
</evidence>
<comment type="caution">
    <text evidence="1">The sequence shown here is derived from an EMBL/GenBank/DDBJ whole genome shotgun (WGS) entry which is preliminary data.</text>
</comment>
<sequence>RYFHSTRTSSEPKDPYEVLGVKRDATPADIKKTYFSLARKYHPDTNPDKNAQTKFVEIQEAYDILKDEKKRAAYDQFGAASQQPGFDPEAFSQGPFNNFGGFGGFQGFRPSQGGSAPEDLFDQLFKSFGGAAGRRGRARPEQVRGEDVEASIGISFLDAAKGTTKTIPITQIVNCSTCDGSGLRAGVQKTSCAACHGTGTRTFVIDSGFQMATTCQSCQGSGTTVPRGGQCGGCGGVGKVRQRNEVEVPIPAGVEDGMTIRVPKAGDAPLSGKGSPGDLLVRVKVAASKTFRRQGANLYHDARIPLHTALLGGRVRVPTLDGNVDVRIPSGTQQGEEMIFKGRGMPMVYSPDKGDLLITFSVQLPRSLTPRQREILQLYADEVEGRSKSGSPASEDDTRDNGADPSPSSLPSSPPSDGDDGWLSRLRRKIRELTS</sequence>
<dbReference type="Proteomes" id="UP000814128">
    <property type="component" value="Unassembled WGS sequence"/>
</dbReference>
<reference evidence="1" key="2">
    <citation type="journal article" date="2022" name="New Phytol.">
        <title>Evolutionary transition to the ectomycorrhizal habit in the genomes of a hyperdiverse lineage of mushroom-forming fungi.</title>
        <authorList>
            <person name="Looney B."/>
            <person name="Miyauchi S."/>
            <person name="Morin E."/>
            <person name="Drula E."/>
            <person name="Courty P.E."/>
            <person name="Kohler A."/>
            <person name="Kuo A."/>
            <person name="LaButti K."/>
            <person name="Pangilinan J."/>
            <person name="Lipzen A."/>
            <person name="Riley R."/>
            <person name="Andreopoulos W."/>
            <person name="He G."/>
            <person name="Johnson J."/>
            <person name="Nolan M."/>
            <person name="Tritt A."/>
            <person name="Barry K.W."/>
            <person name="Grigoriev I.V."/>
            <person name="Nagy L.G."/>
            <person name="Hibbett D."/>
            <person name="Henrissat B."/>
            <person name="Matheny P.B."/>
            <person name="Labbe J."/>
            <person name="Martin F.M."/>
        </authorList>
    </citation>
    <scope>NUCLEOTIDE SEQUENCE</scope>
    <source>
        <strain evidence="1">EC-137</strain>
    </source>
</reference>
<organism evidence="1 2">
    <name type="scientific">Vararia minispora EC-137</name>
    <dbReference type="NCBI Taxonomy" id="1314806"/>
    <lineage>
        <taxon>Eukaryota</taxon>
        <taxon>Fungi</taxon>
        <taxon>Dikarya</taxon>
        <taxon>Basidiomycota</taxon>
        <taxon>Agaricomycotina</taxon>
        <taxon>Agaricomycetes</taxon>
        <taxon>Russulales</taxon>
        <taxon>Lachnocladiaceae</taxon>
        <taxon>Vararia</taxon>
    </lineage>
</organism>
<feature type="non-terminal residue" evidence="1">
    <location>
        <position position="1"/>
    </location>
</feature>
<gene>
    <name evidence="1" type="ORF">K488DRAFT_44409</name>
</gene>
<protein>
    <submittedName>
        <fullName evidence="1">Uncharacterized protein</fullName>
    </submittedName>
</protein>
<evidence type="ECO:0000313" key="2">
    <source>
        <dbReference type="Proteomes" id="UP000814128"/>
    </source>
</evidence>
<name>A0ACB8QSU0_9AGAM</name>
<keyword evidence="2" id="KW-1185">Reference proteome</keyword>
<reference evidence="1" key="1">
    <citation type="submission" date="2021-02" db="EMBL/GenBank/DDBJ databases">
        <authorList>
            <consortium name="DOE Joint Genome Institute"/>
            <person name="Ahrendt S."/>
            <person name="Looney B.P."/>
            <person name="Miyauchi S."/>
            <person name="Morin E."/>
            <person name="Drula E."/>
            <person name="Courty P.E."/>
            <person name="Chicoki N."/>
            <person name="Fauchery L."/>
            <person name="Kohler A."/>
            <person name="Kuo A."/>
            <person name="Labutti K."/>
            <person name="Pangilinan J."/>
            <person name="Lipzen A."/>
            <person name="Riley R."/>
            <person name="Andreopoulos W."/>
            <person name="He G."/>
            <person name="Johnson J."/>
            <person name="Barry K.W."/>
            <person name="Grigoriev I.V."/>
            <person name="Nagy L."/>
            <person name="Hibbett D."/>
            <person name="Henrissat B."/>
            <person name="Matheny P.B."/>
            <person name="Labbe J."/>
            <person name="Martin F."/>
        </authorList>
    </citation>
    <scope>NUCLEOTIDE SEQUENCE</scope>
    <source>
        <strain evidence="1">EC-137</strain>
    </source>
</reference>
<accession>A0ACB8QSU0</accession>